<proteinExistence type="predicted"/>
<feature type="compositionally biased region" description="Polar residues" evidence="2">
    <location>
        <begin position="243"/>
        <end position="255"/>
    </location>
</feature>
<feature type="compositionally biased region" description="Polar residues" evidence="2">
    <location>
        <begin position="315"/>
        <end position="324"/>
    </location>
</feature>
<feature type="compositionally biased region" description="Polar residues" evidence="2">
    <location>
        <begin position="633"/>
        <end position="669"/>
    </location>
</feature>
<dbReference type="OMA" id="RAILEMW"/>
<dbReference type="RefSeq" id="XP_034014138.1">
    <property type="nucleotide sequence ID" value="XM_034153624.1"/>
</dbReference>
<dbReference type="GeneID" id="54779768"/>
<feature type="compositionally biased region" description="Pro residues" evidence="2">
    <location>
        <begin position="725"/>
        <end position="734"/>
    </location>
</feature>
<feature type="compositionally biased region" description="Polar residues" evidence="2">
    <location>
        <begin position="677"/>
        <end position="691"/>
    </location>
</feature>
<feature type="region of interest" description="Disordered" evidence="2">
    <location>
        <begin position="1062"/>
        <end position="1099"/>
    </location>
</feature>
<feature type="compositionally biased region" description="Basic residues" evidence="2">
    <location>
        <begin position="201"/>
        <end position="211"/>
    </location>
</feature>
<evidence type="ECO:0000256" key="2">
    <source>
        <dbReference type="SAM" id="MobiDB-lite"/>
    </source>
</evidence>
<accession>A0A642UXG6</accession>
<evidence type="ECO:0000256" key="1">
    <source>
        <dbReference type="SAM" id="Coils"/>
    </source>
</evidence>
<dbReference type="Proteomes" id="UP000449547">
    <property type="component" value="Unassembled WGS sequence"/>
</dbReference>
<keyword evidence="4" id="KW-1185">Reference proteome</keyword>
<feature type="compositionally biased region" description="Polar residues" evidence="2">
    <location>
        <begin position="369"/>
        <end position="385"/>
    </location>
</feature>
<feature type="compositionally biased region" description="Polar residues" evidence="2">
    <location>
        <begin position="12"/>
        <end position="25"/>
    </location>
</feature>
<feature type="compositionally biased region" description="Polar residues" evidence="2">
    <location>
        <begin position="500"/>
        <end position="520"/>
    </location>
</feature>
<feature type="region of interest" description="Disordered" evidence="2">
    <location>
        <begin position="150"/>
        <end position="743"/>
    </location>
</feature>
<feature type="compositionally biased region" description="Low complexity" evidence="2">
    <location>
        <begin position="569"/>
        <end position="585"/>
    </location>
</feature>
<feature type="coiled-coil region" evidence="1">
    <location>
        <begin position="830"/>
        <end position="857"/>
    </location>
</feature>
<dbReference type="VEuPathDB" id="FungiDB:DIURU_001115"/>
<feature type="compositionally biased region" description="Polar residues" evidence="2">
    <location>
        <begin position="268"/>
        <end position="282"/>
    </location>
</feature>
<evidence type="ECO:0000313" key="4">
    <source>
        <dbReference type="Proteomes" id="UP000449547"/>
    </source>
</evidence>
<feature type="compositionally biased region" description="Polar residues" evidence="2">
    <location>
        <begin position="38"/>
        <end position="58"/>
    </location>
</feature>
<gene>
    <name evidence="3" type="ORF">DIURU_001115</name>
</gene>
<feature type="compositionally biased region" description="Polar residues" evidence="2">
    <location>
        <begin position="332"/>
        <end position="361"/>
    </location>
</feature>
<name>A0A642UXG6_DIURU</name>
<feature type="compositionally biased region" description="Acidic residues" evidence="2">
    <location>
        <begin position="161"/>
        <end position="197"/>
    </location>
</feature>
<feature type="compositionally biased region" description="Polar residues" evidence="2">
    <location>
        <begin position="394"/>
        <end position="445"/>
    </location>
</feature>
<feature type="compositionally biased region" description="Basic and acidic residues" evidence="2">
    <location>
        <begin position="454"/>
        <end position="471"/>
    </location>
</feature>
<reference evidence="3 4" key="1">
    <citation type="submission" date="2019-07" db="EMBL/GenBank/DDBJ databases">
        <title>Genome assembly of two rare yeast pathogens: Diutina rugosa and Trichomonascus ciferrii.</title>
        <authorList>
            <person name="Mixao V."/>
            <person name="Saus E."/>
            <person name="Hansen A."/>
            <person name="Lass-Flor C."/>
            <person name="Gabaldon T."/>
        </authorList>
    </citation>
    <scope>NUCLEOTIDE SEQUENCE [LARGE SCALE GENOMIC DNA]</scope>
    <source>
        <strain evidence="3 4">CBS 613</strain>
    </source>
</reference>
<feature type="compositionally biased region" description="Basic and acidic residues" evidence="2">
    <location>
        <begin position="1071"/>
        <end position="1084"/>
    </location>
</feature>
<evidence type="ECO:0000313" key="3">
    <source>
        <dbReference type="EMBL" id="KAA8906377.1"/>
    </source>
</evidence>
<feature type="region of interest" description="Disordered" evidence="2">
    <location>
        <begin position="1"/>
        <end position="137"/>
    </location>
</feature>
<feature type="compositionally biased region" description="Low complexity" evidence="2">
    <location>
        <begin position="712"/>
        <end position="724"/>
    </location>
</feature>
<protein>
    <submittedName>
        <fullName evidence="3">Uncharacterized protein</fullName>
    </submittedName>
</protein>
<feature type="compositionally biased region" description="Low complexity" evidence="2">
    <location>
        <begin position="283"/>
        <end position="295"/>
    </location>
</feature>
<dbReference type="AlphaFoldDB" id="A0A642UXG6"/>
<dbReference type="EMBL" id="SWFT01000035">
    <property type="protein sequence ID" value="KAA8906377.1"/>
    <property type="molecule type" value="Genomic_DNA"/>
</dbReference>
<comment type="caution">
    <text evidence="3">The sequence shown here is derived from an EMBL/GenBank/DDBJ whole genome shotgun (WGS) entry which is preliminary data.</text>
</comment>
<feature type="compositionally biased region" description="Polar residues" evidence="2">
    <location>
        <begin position="699"/>
        <end position="711"/>
    </location>
</feature>
<keyword evidence="1" id="KW-0175">Coiled coil</keyword>
<organism evidence="3 4">
    <name type="scientific">Diutina rugosa</name>
    <name type="common">Yeast</name>
    <name type="synonym">Candida rugosa</name>
    <dbReference type="NCBI Taxonomy" id="5481"/>
    <lineage>
        <taxon>Eukaryota</taxon>
        <taxon>Fungi</taxon>
        <taxon>Dikarya</taxon>
        <taxon>Ascomycota</taxon>
        <taxon>Saccharomycotina</taxon>
        <taxon>Pichiomycetes</taxon>
        <taxon>Debaryomycetaceae</taxon>
        <taxon>Diutina</taxon>
    </lineage>
</organism>
<feature type="compositionally biased region" description="Polar residues" evidence="2">
    <location>
        <begin position="610"/>
        <end position="624"/>
    </location>
</feature>
<feature type="compositionally biased region" description="Polar residues" evidence="2">
    <location>
        <begin position="70"/>
        <end position="94"/>
    </location>
</feature>
<sequence>MTPVPVVDSERSSLPPNMVNTSSTPRSDRRGAAAANGEGSSRRTTQTQSPRKATTTSNPRKRRLSDADDASSTPKTKAKGTSSRKSSSAAQATTDSKKSDANQADPPKRRSRHNNSEPLLELPNDWGSRGKFEAQPQISPRAILEMWEAEELARIAAGEGSSDEDDDSEEEEDSEEEDDSDDEEDEEDEDEEDEEEDVVKASKRRATRPRKAAPSPKKSSSKSRNSRAPQKPATTKARRRPSTTENRTIDSYMSTDHSKTNGRASGRAGTSKSKASVDNATRQKSSQSKTSSTKTSHSKPSKSDKKSSTQPKLPQPSQTVTTRPEPSKVVPDQQSSYQPVPINGTSVQSPYHPVSEQSFQQRPAGVYGTHNTVSSSQSLPNTASQHRAMPSPVQPSQSRFAPLPQSNVSHPPGQVQQSLYSAVPQQTSVDRNTGGKSSDLSSIVNKINGYYHHQRPDGYRDPRSDQVREQHYSPPGVHVTPGANSTPGAVSTPGARANPTGAQYYSPPKTSATPAISQYYSPPKATVNHRYPPSTRSANPTSDHFYPQANPVAPQPRAHVPLARERNFPESGVSGGSPSVTAPSVAATDISDDDRSTPTPQLPPPANTPKQQHLEITQQASSVSPVLPRVPANLNNEPNHPITSARPSITSAYSAPSAHSTQPVPSTQAVRPPQIAQPPQTTVPAQFTPSDPSGHPGRTSPSAPPGTSDTYGSPGPDAPSSPDAPTSPPAPPGSPQTQQQPLRSTELGHTSMLSSRPQLPQVPSVVHVPVQFGAGAAATKSSVDNQLTQYTDLVTGMQARDDLLIGLLAQNVDNQKSQMADLMQTMSKYVDSTQKELSELRAKVEASEQRLAQLQAAPQSQVDPPASMSMALVPTQSSGAGDTLAEEDEYDQSLNHEFFMADRYAGQELVYKFGDILRYVDEIKTKKQCPFPPTGRDCSSSIWIKHCMFVCTWAGLHRVQDRRVISDGIVSNAVKCRLGKRGCPFLFEVREIGDQVFVTSNHMAHDAECPHQKKHEAKIKSGEPIKQIPREELSMLYDSFKNPPTDPEKLGKKIDKYFGFQPPNSSCTSIIREKTNKKGRRDLSEPSYAEPSEDSDDEY</sequence>